<organism evidence="3 4">
    <name type="scientific">Dillenia turbinata</name>
    <dbReference type="NCBI Taxonomy" id="194707"/>
    <lineage>
        <taxon>Eukaryota</taxon>
        <taxon>Viridiplantae</taxon>
        <taxon>Streptophyta</taxon>
        <taxon>Embryophyta</taxon>
        <taxon>Tracheophyta</taxon>
        <taxon>Spermatophyta</taxon>
        <taxon>Magnoliopsida</taxon>
        <taxon>eudicotyledons</taxon>
        <taxon>Gunneridae</taxon>
        <taxon>Pentapetalae</taxon>
        <taxon>Dilleniales</taxon>
        <taxon>Dilleniaceae</taxon>
        <taxon>Dillenia</taxon>
    </lineage>
</organism>
<feature type="repeat" description="PPR" evidence="2">
    <location>
        <begin position="246"/>
        <end position="280"/>
    </location>
</feature>
<dbReference type="GO" id="GO:0009451">
    <property type="term" value="P:RNA modification"/>
    <property type="evidence" value="ECO:0007669"/>
    <property type="project" value="InterPro"/>
</dbReference>
<protein>
    <submittedName>
        <fullName evidence="3">Pentatricopeptide repeat</fullName>
    </submittedName>
</protein>
<dbReference type="PANTHER" id="PTHR47926:SF452">
    <property type="entry name" value="PENTATRICOPEPTIDE REPEAT-CONTAINING PROTEIN"/>
    <property type="match status" value="1"/>
</dbReference>
<dbReference type="Proteomes" id="UP001370490">
    <property type="component" value="Unassembled WGS sequence"/>
</dbReference>
<reference evidence="3 4" key="1">
    <citation type="submission" date="2023-12" db="EMBL/GenBank/DDBJ databases">
        <title>A high-quality genome assembly for Dillenia turbinata (Dilleniales).</title>
        <authorList>
            <person name="Chanderbali A."/>
        </authorList>
    </citation>
    <scope>NUCLEOTIDE SEQUENCE [LARGE SCALE GENOMIC DNA]</scope>
    <source>
        <strain evidence="3">LSX21</strain>
        <tissue evidence="3">Leaf</tissue>
    </source>
</reference>
<accession>A0AAN8W707</accession>
<dbReference type="PROSITE" id="PS51375">
    <property type="entry name" value="PPR"/>
    <property type="match status" value="3"/>
</dbReference>
<sequence length="358" mass="39227">MGENRNAEKLFGEIPVKNVVWSIVILGYAKNGFGGKSLELFREMGALGLEPNSYTIVGVLVGVGGLEDLVLAQCVHGLIVKSGLEFESIVGTALLDAYAKCDNVVDSCKLFDQMEKNLVSCNALLTGFAYNDCFEEAVLLFNQLRMAGLVPDSTTLNGHPKEALGLLLEFRVQGIHAIDSVLLVSFLSACGDLALLKLCQQLHCCAFSAGFYLDRSVQNCLISTYSKCGNMELASTVFKDMGYLQDVVSWNTILNRYGINGQGETAVSLYHEMKEHGKVPHSATNLCILGACIHSGLVVDGKRIFSKVVEENRIEVTEEHYGCFIDMLARAGHLLEAWRFMDGLLERVGSLVWRVLLN</sequence>
<dbReference type="Gene3D" id="1.25.40.10">
    <property type="entry name" value="Tetratricopeptide repeat domain"/>
    <property type="match status" value="3"/>
</dbReference>
<dbReference type="InterPro" id="IPR011990">
    <property type="entry name" value="TPR-like_helical_dom_sf"/>
</dbReference>
<dbReference type="Pfam" id="PF01535">
    <property type="entry name" value="PPR"/>
    <property type="match status" value="4"/>
</dbReference>
<feature type="repeat" description="PPR" evidence="2">
    <location>
        <begin position="117"/>
        <end position="151"/>
    </location>
</feature>
<dbReference type="NCBIfam" id="TIGR00756">
    <property type="entry name" value="PPR"/>
    <property type="match status" value="4"/>
</dbReference>
<proteinExistence type="predicted"/>
<dbReference type="AlphaFoldDB" id="A0AAN8W707"/>
<dbReference type="Pfam" id="PF13041">
    <property type="entry name" value="PPR_2"/>
    <property type="match status" value="1"/>
</dbReference>
<dbReference type="PANTHER" id="PTHR47926">
    <property type="entry name" value="PENTATRICOPEPTIDE REPEAT-CONTAINING PROTEIN"/>
    <property type="match status" value="1"/>
</dbReference>
<name>A0AAN8W707_9MAGN</name>
<gene>
    <name evidence="3" type="ORF">RJ641_013964</name>
</gene>
<comment type="caution">
    <text evidence="3">The sequence shown here is derived from an EMBL/GenBank/DDBJ whole genome shotgun (WGS) entry which is preliminary data.</text>
</comment>
<dbReference type="InterPro" id="IPR046960">
    <property type="entry name" value="PPR_At4g14850-like_plant"/>
</dbReference>
<dbReference type="FunFam" id="1.25.40.10:FF:000158">
    <property type="entry name" value="pentatricopeptide repeat-containing protein At2g33680"/>
    <property type="match status" value="1"/>
</dbReference>
<evidence type="ECO:0000256" key="2">
    <source>
        <dbReference type="PROSITE-ProRule" id="PRU00708"/>
    </source>
</evidence>
<dbReference type="GO" id="GO:0003723">
    <property type="term" value="F:RNA binding"/>
    <property type="evidence" value="ECO:0007669"/>
    <property type="project" value="InterPro"/>
</dbReference>
<dbReference type="InterPro" id="IPR002885">
    <property type="entry name" value="PPR_rpt"/>
</dbReference>
<evidence type="ECO:0000256" key="1">
    <source>
        <dbReference type="ARBA" id="ARBA00022737"/>
    </source>
</evidence>
<keyword evidence="1" id="KW-0677">Repeat</keyword>
<dbReference type="EMBL" id="JBAMMX010000002">
    <property type="protein sequence ID" value="KAK6946420.1"/>
    <property type="molecule type" value="Genomic_DNA"/>
</dbReference>
<dbReference type="GO" id="GO:0099402">
    <property type="term" value="P:plant organ development"/>
    <property type="evidence" value="ECO:0007669"/>
    <property type="project" value="UniProtKB-ARBA"/>
</dbReference>
<keyword evidence="4" id="KW-1185">Reference proteome</keyword>
<evidence type="ECO:0000313" key="3">
    <source>
        <dbReference type="EMBL" id="KAK6946420.1"/>
    </source>
</evidence>
<feature type="repeat" description="PPR" evidence="2">
    <location>
        <begin position="17"/>
        <end position="51"/>
    </location>
</feature>
<evidence type="ECO:0000313" key="4">
    <source>
        <dbReference type="Proteomes" id="UP001370490"/>
    </source>
</evidence>